<accession>A0A9P1M7Q2</accession>
<evidence type="ECO:0000256" key="2">
    <source>
        <dbReference type="SAM" id="SignalP"/>
    </source>
</evidence>
<comment type="caution">
    <text evidence="3">The sequence shown here is derived from an EMBL/GenBank/DDBJ whole genome shotgun (WGS) entry which is preliminary data.</text>
</comment>
<dbReference type="OrthoDB" id="4225201at2759"/>
<dbReference type="EMBL" id="CALLCH030000001">
    <property type="protein sequence ID" value="CAI4210865.1"/>
    <property type="molecule type" value="Genomic_DNA"/>
</dbReference>
<feature type="compositionally biased region" description="Low complexity" evidence="1">
    <location>
        <begin position="265"/>
        <end position="276"/>
    </location>
</feature>
<protein>
    <submittedName>
        <fullName evidence="3">Uncharacterized protein</fullName>
    </submittedName>
</protein>
<feature type="region of interest" description="Disordered" evidence="1">
    <location>
        <begin position="435"/>
        <end position="459"/>
    </location>
</feature>
<reference evidence="3" key="1">
    <citation type="submission" date="2022-11" db="EMBL/GenBank/DDBJ databases">
        <authorList>
            <person name="Scott C."/>
            <person name="Bruce N."/>
        </authorList>
    </citation>
    <scope>NUCLEOTIDE SEQUENCE</scope>
</reference>
<keyword evidence="2" id="KW-0732">Signal</keyword>
<gene>
    <name evidence="3" type="ORF">PPNO1_LOCUS663</name>
</gene>
<feature type="compositionally biased region" description="Low complexity" evidence="1">
    <location>
        <begin position="343"/>
        <end position="354"/>
    </location>
</feature>
<sequence length="615" mass="68501">MPERYAGMRGIIRSSLAFLPLLGHFGFVNAQETATALIPLDLSDYGFDRELTLLFTLFESEKPCALSNIHLNGHALATLTERSGRDTILEDYGSEVVAKWALQCVELDNKPVQETITIQIESIDNARLEDVIFTVTFHQSYPVAILSVEGQATSAPILDISASQKAYWIPASEDDDPDDEVQTAIEEIQLLRYQQREIAHRIKELEDFVRQVETGDASQCQGKFRCIMRHFLDRVAGMAAKAYSNVVGSHSDAASYNDQTSLHKNGGNASAGGASSRLHAPIRRPSWRPLFCPCAPDDDSTSHLPKPPTDDTTFPPLPITPPSDADSTPGSDNSTGTPSGDENNNNDNNNNPDPSKGEPEKSVKKPIQSDNRDSTSGGDTVAPAIVFMMIMASIFCVIRYRRRIAEFHQERRRKRQERYRRRREAVAAFVRRLIPGMPCQPSPDMEQQQQQQRLHQHEQGGHLYQQHYQVIETPEPPPVREVQQQRTRRSQSDASNTMEQDLAQLRAAVAMVDNLVAGGDSMRETAAMDRELDPLLASMQVRRGSVRQSSEFTEYSYPSMHHDLPPAYESEEDESSTLPAISDGFRRSLGTAPYSPGYGTSTARLGADELGYRKP</sequence>
<evidence type="ECO:0000256" key="1">
    <source>
        <dbReference type="SAM" id="MobiDB-lite"/>
    </source>
</evidence>
<dbReference type="Proteomes" id="UP000838763">
    <property type="component" value="Unassembled WGS sequence"/>
</dbReference>
<feature type="signal peptide" evidence="2">
    <location>
        <begin position="1"/>
        <end position="30"/>
    </location>
</feature>
<evidence type="ECO:0000313" key="4">
    <source>
        <dbReference type="Proteomes" id="UP000838763"/>
    </source>
</evidence>
<feature type="region of interest" description="Disordered" evidence="1">
    <location>
        <begin position="475"/>
        <end position="499"/>
    </location>
</feature>
<dbReference type="AlphaFoldDB" id="A0A9P1M7Q2"/>
<keyword evidence="4" id="KW-1185">Reference proteome</keyword>
<proteinExistence type="predicted"/>
<feature type="region of interest" description="Disordered" evidence="1">
    <location>
        <begin position="257"/>
        <end position="276"/>
    </location>
</feature>
<evidence type="ECO:0000313" key="3">
    <source>
        <dbReference type="EMBL" id="CAI4210865.1"/>
    </source>
</evidence>
<feature type="region of interest" description="Disordered" evidence="1">
    <location>
        <begin position="291"/>
        <end position="379"/>
    </location>
</feature>
<name>A0A9P1M7Q2_9PEZI</name>
<feature type="compositionally biased region" description="Polar residues" evidence="1">
    <location>
        <begin position="325"/>
        <end position="342"/>
    </location>
</feature>
<feature type="region of interest" description="Disordered" evidence="1">
    <location>
        <begin position="556"/>
        <end position="615"/>
    </location>
</feature>
<feature type="compositionally biased region" description="Basic and acidic residues" evidence="1">
    <location>
        <begin position="606"/>
        <end position="615"/>
    </location>
</feature>
<feature type="chain" id="PRO_5040371960" evidence="2">
    <location>
        <begin position="31"/>
        <end position="615"/>
    </location>
</feature>
<organism evidence="3 4">
    <name type="scientific">Parascedosporium putredinis</name>
    <dbReference type="NCBI Taxonomy" id="1442378"/>
    <lineage>
        <taxon>Eukaryota</taxon>
        <taxon>Fungi</taxon>
        <taxon>Dikarya</taxon>
        <taxon>Ascomycota</taxon>
        <taxon>Pezizomycotina</taxon>
        <taxon>Sordariomycetes</taxon>
        <taxon>Hypocreomycetidae</taxon>
        <taxon>Microascales</taxon>
        <taxon>Microascaceae</taxon>
        <taxon>Parascedosporium</taxon>
    </lineage>
</organism>